<dbReference type="EMBL" id="OIVN01006304">
    <property type="protein sequence ID" value="SPD30174.1"/>
    <property type="molecule type" value="Genomic_DNA"/>
</dbReference>
<comment type="catalytic activity">
    <reaction evidence="7">
        <text>L-threonyl-[protein] + ATP = O-phospho-L-threonyl-[protein] + ADP + H(+)</text>
        <dbReference type="Rhea" id="RHEA:46608"/>
        <dbReference type="Rhea" id="RHEA-COMP:11060"/>
        <dbReference type="Rhea" id="RHEA-COMP:11605"/>
        <dbReference type="ChEBI" id="CHEBI:15378"/>
        <dbReference type="ChEBI" id="CHEBI:30013"/>
        <dbReference type="ChEBI" id="CHEBI:30616"/>
        <dbReference type="ChEBI" id="CHEBI:61977"/>
        <dbReference type="ChEBI" id="CHEBI:456216"/>
        <dbReference type="EC" id="2.7.11.1"/>
    </reaction>
</comment>
<evidence type="ECO:0000256" key="2">
    <source>
        <dbReference type="ARBA" id="ARBA00022527"/>
    </source>
</evidence>
<dbReference type="InterPro" id="IPR018934">
    <property type="entry name" value="RIO_dom"/>
</dbReference>
<dbReference type="SUPFAM" id="SSF56112">
    <property type="entry name" value="Protein kinase-like (PK-like)"/>
    <property type="match status" value="1"/>
</dbReference>
<feature type="compositionally biased region" description="Acidic residues" evidence="9">
    <location>
        <begin position="655"/>
        <end position="676"/>
    </location>
</feature>
<keyword evidence="2" id="KW-0723">Serine/threonine-protein kinase</keyword>
<evidence type="ECO:0000313" key="11">
    <source>
        <dbReference type="EMBL" id="SPD30174.1"/>
    </source>
</evidence>
<keyword evidence="6" id="KW-0067">ATP-binding</keyword>
<dbReference type="Pfam" id="PF07734">
    <property type="entry name" value="FBA_1"/>
    <property type="match status" value="1"/>
</dbReference>
<dbReference type="InterPro" id="IPR011043">
    <property type="entry name" value="Gal_Oxase/kelch_b-propeller"/>
</dbReference>
<feature type="domain" description="F-box" evidence="10">
    <location>
        <begin position="295"/>
        <end position="340"/>
    </location>
</feature>
<dbReference type="Pfam" id="PF01163">
    <property type="entry name" value="RIO1"/>
    <property type="match status" value="1"/>
</dbReference>
<feature type="region of interest" description="Disordered" evidence="9">
    <location>
        <begin position="655"/>
        <end position="706"/>
    </location>
</feature>
<dbReference type="PANTHER" id="PTHR31672:SF13">
    <property type="entry name" value="F-BOX PROTEIN CPR30-LIKE"/>
    <property type="match status" value="1"/>
</dbReference>
<feature type="region of interest" description="Disordered" evidence="9">
    <location>
        <begin position="127"/>
        <end position="151"/>
    </location>
</feature>
<dbReference type="InterPro" id="IPR011009">
    <property type="entry name" value="Kinase-like_dom_sf"/>
</dbReference>
<dbReference type="GO" id="GO:0004674">
    <property type="term" value="F:protein serine/threonine kinase activity"/>
    <property type="evidence" value="ECO:0007669"/>
    <property type="project" value="UniProtKB-KW"/>
</dbReference>
<dbReference type="CDD" id="cd22157">
    <property type="entry name" value="F-box_AtFBW1-like"/>
    <property type="match status" value="1"/>
</dbReference>
<evidence type="ECO:0000256" key="4">
    <source>
        <dbReference type="ARBA" id="ARBA00022741"/>
    </source>
</evidence>
<sequence>MQNPEIVFERIIGLLVRLAEHGLIHCDYNEFNILIDDDEKVTIIDFPQMVSVDHCNAQMYFDRDVECIFKFFHKRFSLSFQESPDDIDGSEVDMDENGRPYFSSIAKGAGFLDKELAASGFARKQIEGGVEKDADSGEESEDGAHSSELNESDISGVDSLHLGEQQTLNCDDEKGIVEENQQNSEAGQTNGLETQDVSDKEEDNQTMNSKDIELTKRLKNQNRRVIASMRGGRKSLASRNTYKDKGHQTCDAQFAQPSDSTKSVNSMFASWDWVSYKLNRSFHFLLAHFIKPCLRRAMDSLPTEIMTDIFSRLPVKSLLRFRSVSNTFLAMIDSPKFMKLHLKQSLKTNTNRTIIFTDFGRIYSSDLDSLDNAIQLQVPLTNSVEVVGSCDGLLCLLNSVGDLAIWNPSTRAYREVPDPWPTMAIMFSENAVMWSDFDPYGFGYDETSNDYKVVQLIEFKEDLIVRNAVFVYNLKTNTWRKLSSDCTHEFPHSHGKLACGALHWTGTSHNEDIIAFDLGLEEFRVIPQPDYSEPICYKRVDMLGGSLAIVCMYGEQQHQDVWLMKEYNVKESWMKLFSVLQPSTSPLSLLNALAYSESGEEVLLKNEESGFVWFDLKNKRVKISNVEIPGVDLSWLHVDFCWATLVPLDANGVQEEDANGVQEEDAENADEGEPQEEMNRNTRDDVDVGQIEQLPSTGKSGPYFGV</sequence>
<feature type="region of interest" description="Disordered" evidence="9">
    <location>
        <begin position="180"/>
        <end position="231"/>
    </location>
</feature>
<evidence type="ECO:0000259" key="10">
    <source>
        <dbReference type="PROSITE" id="PS50181"/>
    </source>
</evidence>
<evidence type="ECO:0000256" key="3">
    <source>
        <dbReference type="ARBA" id="ARBA00022679"/>
    </source>
</evidence>
<dbReference type="InterPro" id="IPR017451">
    <property type="entry name" value="F-box-assoc_interact_dom"/>
</dbReference>
<evidence type="ECO:0000256" key="1">
    <source>
        <dbReference type="ARBA" id="ARBA00012513"/>
    </source>
</evidence>
<protein>
    <recommendedName>
        <fullName evidence="1">non-specific serine/threonine protein kinase</fullName>
        <ecNumber evidence="1">2.7.11.1</ecNumber>
    </recommendedName>
</protein>
<feature type="compositionally biased region" description="Basic and acidic residues" evidence="9">
    <location>
        <begin position="677"/>
        <end position="686"/>
    </location>
</feature>
<keyword evidence="3" id="KW-0808">Transferase</keyword>
<dbReference type="InterPro" id="IPR036047">
    <property type="entry name" value="F-box-like_dom_sf"/>
</dbReference>
<dbReference type="SUPFAM" id="SSF81383">
    <property type="entry name" value="F-box domain"/>
    <property type="match status" value="1"/>
</dbReference>
<dbReference type="PROSITE" id="PS50181">
    <property type="entry name" value="FBOX"/>
    <property type="match status" value="1"/>
</dbReference>
<gene>
    <name evidence="11" type="ORF">FSB_LOCUS58056</name>
</gene>
<keyword evidence="5" id="KW-0418">Kinase</keyword>
<dbReference type="Gene3D" id="1.20.1280.50">
    <property type="match status" value="1"/>
</dbReference>
<name>A0A2N9J0R9_FAGSY</name>
<dbReference type="Gene3D" id="1.10.510.10">
    <property type="entry name" value="Transferase(Phosphotransferase) domain 1"/>
    <property type="match status" value="1"/>
</dbReference>
<comment type="catalytic activity">
    <reaction evidence="8">
        <text>L-seryl-[protein] + ATP = O-phospho-L-seryl-[protein] + ADP + H(+)</text>
        <dbReference type="Rhea" id="RHEA:17989"/>
        <dbReference type="Rhea" id="RHEA-COMP:9863"/>
        <dbReference type="Rhea" id="RHEA-COMP:11604"/>
        <dbReference type="ChEBI" id="CHEBI:15378"/>
        <dbReference type="ChEBI" id="CHEBI:29999"/>
        <dbReference type="ChEBI" id="CHEBI:30616"/>
        <dbReference type="ChEBI" id="CHEBI:83421"/>
        <dbReference type="ChEBI" id="CHEBI:456216"/>
        <dbReference type="EC" id="2.7.11.1"/>
    </reaction>
</comment>
<dbReference type="NCBIfam" id="TIGR01640">
    <property type="entry name" value="F_box_assoc_1"/>
    <property type="match status" value="1"/>
</dbReference>
<proteinExistence type="predicted"/>
<dbReference type="SMART" id="SM00256">
    <property type="entry name" value="FBOX"/>
    <property type="match status" value="1"/>
</dbReference>
<reference evidence="11" key="1">
    <citation type="submission" date="2018-02" db="EMBL/GenBank/DDBJ databases">
        <authorList>
            <person name="Cohen D.B."/>
            <person name="Kent A.D."/>
        </authorList>
    </citation>
    <scope>NUCLEOTIDE SEQUENCE</scope>
</reference>
<dbReference type="EC" id="2.7.11.1" evidence="1"/>
<evidence type="ECO:0000256" key="9">
    <source>
        <dbReference type="SAM" id="MobiDB-lite"/>
    </source>
</evidence>
<dbReference type="GO" id="GO:0005524">
    <property type="term" value="F:ATP binding"/>
    <property type="evidence" value="ECO:0007669"/>
    <property type="project" value="UniProtKB-KW"/>
</dbReference>
<evidence type="ECO:0000256" key="8">
    <source>
        <dbReference type="ARBA" id="ARBA00048679"/>
    </source>
</evidence>
<feature type="compositionally biased region" description="Polar residues" evidence="9">
    <location>
        <begin position="180"/>
        <end position="195"/>
    </location>
</feature>
<dbReference type="PANTHER" id="PTHR31672">
    <property type="entry name" value="BNACNNG10540D PROTEIN"/>
    <property type="match status" value="1"/>
</dbReference>
<keyword evidence="4" id="KW-0547">Nucleotide-binding</keyword>
<dbReference type="SUPFAM" id="SSF50965">
    <property type="entry name" value="Galactose oxidase, central domain"/>
    <property type="match status" value="1"/>
</dbReference>
<evidence type="ECO:0000256" key="7">
    <source>
        <dbReference type="ARBA" id="ARBA00047899"/>
    </source>
</evidence>
<dbReference type="InterPro" id="IPR001810">
    <property type="entry name" value="F-box_dom"/>
</dbReference>
<dbReference type="Pfam" id="PF00646">
    <property type="entry name" value="F-box"/>
    <property type="match status" value="1"/>
</dbReference>
<evidence type="ECO:0000256" key="5">
    <source>
        <dbReference type="ARBA" id="ARBA00022777"/>
    </source>
</evidence>
<organism evidence="11">
    <name type="scientific">Fagus sylvatica</name>
    <name type="common">Beechnut</name>
    <dbReference type="NCBI Taxonomy" id="28930"/>
    <lineage>
        <taxon>Eukaryota</taxon>
        <taxon>Viridiplantae</taxon>
        <taxon>Streptophyta</taxon>
        <taxon>Embryophyta</taxon>
        <taxon>Tracheophyta</taxon>
        <taxon>Spermatophyta</taxon>
        <taxon>Magnoliopsida</taxon>
        <taxon>eudicotyledons</taxon>
        <taxon>Gunneridae</taxon>
        <taxon>Pentapetalae</taxon>
        <taxon>rosids</taxon>
        <taxon>fabids</taxon>
        <taxon>Fagales</taxon>
        <taxon>Fagaceae</taxon>
        <taxon>Fagus</taxon>
    </lineage>
</organism>
<dbReference type="InterPro" id="IPR006527">
    <property type="entry name" value="F-box-assoc_dom_typ1"/>
</dbReference>
<dbReference type="AlphaFoldDB" id="A0A2N9J0R9"/>
<evidence type="ECO:0000256" key="6">
    <source>
        <dbReference type="ARBA" id="ARBA00022840"/>
    </source>
</evidence>
<accession>A0A2N9J0R9</accession>
<dbReference type="InterPro" id="IPR050796">
    <property type="entry name" value="SCF_F-box_component"/>
</dbReference>